<evidence type="ECO:0000313" key="2">
    <source>
        <dbReference type="Proteomes" id="UP000624041"/>
    </source>
</evidence>
<gene>
    <name evidence="1" type="ORF">GCM10007971_36480</name>
</gene>
<proteinExistence type="predicted"/>
<name>A0A917Y5R5_9BACI</name>
<sequence length="145" mass="17036">MSNAIKATKITFKKIESEWYNYHNTLKEIARLREEIMNPFDEEPEDTNIVKGAASVRVPGDPTARMATRLTTSKQLNYLNEIVEAIDRVYNALPDNYKELVRIKYWSNKDLTWDVIAEELYVNRSTAIRWRNEIVQATIELLGWR</sequence>
<dbReference type="Proteomes" id="UP000624041">
    <property type="component" value="Unassembled WGS sequence"/>
</dbReference>
<reference evidence="1" key="2">
    <citation type="submission" date="2020-09" db="EMBL/GenBank/DDBJ databases">
        <authorList>
            <person name="Sun Q."/>
            <person name="Ohkuma M."/>
        </authorList>
    </citation>
    <scope>NUCLEOTIDE SEQUENCE</scope>
    <source>
        <strain evidence="1">JCM 17251</strain>
    </source>
</reference>
<keyword evidence="2" id="KW-1185">Reference proteome</keyword>
<dbReference type="AlphaFoldDB" id="A0A917Y5R5"/>
<reference evidence="1" key="1">
    <citation type="journal article" date="2014" name="Int. J. Syst. Evol. Microbiol.">
        <title>Complete genome sequence of Corynebacterium casei LMG S-19264T (=DSM 44701T), isolated from a smear-ripened cheese.</title>
        <authorList>
            <consortium name="US DOE Joint Genome Institute (JGI-PGF)"/>
            <person name="Walter F."/>
            <person name="Albersmeier A."/>
            <person name="Kalinowski J."/>
            <person name="Ruckert C."/>
        </authorList>
    </citation>
    <scope>NUCLEOTIDE SEQUENCE</scope>
    <source>
        <strain evidence="1">JCM 17251</strain>
    </source>
</reference>
<dbReference type="NCBIfam" id="TIGR01636">
    <property type="entry name" value="phage_rinA"/>
    <property type="match status" value="1"/>
</dbReference>
<evidence type="ECO:0000313" key="1">
    <source>
        <dbReference type="EMBL" id="GGN66454.1"/>
    </source>
</evidence>
<accession>A0A917Y5R5</accession>
<organism evidence="1 2">
    <name type="scientific">Oceanobacillus indicireducens</name>
    <dbReference type="NCBI Taxonomy" id="1004261"/>
    <lineage>
        <taxon>Bacteria</taxon>
        <taxon>Bacillati</taxon>
        <taxon>Bacillota</taxon>
        <taxon>Bacilli</taxon>
        <taxon>Bacillales</taxon>
        <taxon>Bacillaceae</taxon>
        <taxon>Oceanobacillus</taxon>
    </lineage>
</organism>
<comment type="caution">
    <text evidence="1">The sequence shown here is derived from an EMBL/GenBank/DDBJ whole genome shotgun (WGS) entry which is preliminary data.</text>
</comment>
<dbReference type="RefSeq" id="WP_188859456.1">
    <property type="nucleotide sequence ID" value="NZ_BMOS01000045.1"/>
</dbReference>
<dbReference type="InterPro" id="IPR006523">
    <property type="entry name" value="RinA"/>
</dbReference>
<dbReference type="EMBL" id="BMOS01000045">
    <property type="protein sequence ID" value="GGN66454.1"/>
    <property type="molecule type" value="Genomic_DNA"/>
</dbReference>
<protein>
    <submittedName>
        <fullName evidence="1">Transcriptional regulator</fullName>
    </submittedName>
</protein>